<dbReference type="EMBL" id="KZ997100">
    <property type="protein sequence ID" value="RKO87876.1"/>
    <property type="molecule type" value="Genomic_DNA"/>
</dbReference>
<evidence type="ECO:0000313" key="3">
    <source>
        <dbReference type="Proteomes" id="UP000269721"/>
    </source>
</evidence>
<keyword evidence="1" id="KW-0732">Signal</keyword>
<name>A0A4P9WC16_9FUNG</name>
<gene>
    <name evidence="2" type="ORF">BDK51DRAFT_48422</name>
</gene>
<organism evidence="2 3">
    <name type="scientific">Blyttiomyces helicus</name>
    <dbReference type="NCBI Taxonomy" id="388810"/>
    <lineage>
        <taxon>Eukaryota</taxon>
        <taxon>Fungi</taxon>
        <taxon>Fungi incertae sedis</taxon>
        <taxon>Chytridiomycota</taxon>
        <taxon>Chytridiomycota incertae sedis</taxon>
        <taxon>Chytridiomycetes</taxon>
        <taxon>Chytridiomycetes incertae sedis</taxon>
        <taxon>Blyttiomyces</taxon>
    </lineage>
</organism>
<proteinExistence type="predicted"/>
<feature type="chain" id="PRO_5020290413" evidence="1">
    <location>
        <begin position="23"/>
        <end position="246"/>
    </location>
</feature>
<sequence length="246" mass="25905">MEAFSALFAAALLLIRIPLARQVGSGRSSKSQALTFAVSSLMLPTPRISISFFTPSAAEDSTTPYRKPNPHPLSPGVLALLQVGAARLPDAEVIGKILAFDSSCPRPPESDEDMHSAQDFIIHDGEVDLFLPDVAALFGLVGGEPTWDEQRLQTDAVLASFSPPTASRAACCSLTSGSAKAKGGNGAPDPGSLSRDWTWACGVFRVFGLVRNKKGQIPTAIDRISLSVRVPPASRPAGVRIRCPAG</sequence>
<dbReference type="Proteomes" id="UP000269721">
    <property type="component" value="Unassembled WGS sequence"/>
</dbReference>
<evidence type="ECO:0000256" key="1">
    <source>
        <dbReference type="SAM" id="SignalP"/>
    </source>
</evidence>
<reference evidence="3" key="1">
    <citation type="journal article" date="2018" name="Nat. Microbiol.">
        <title>Leveraging single-cell genomics to expand the fungal tree of life.</title>
        <authorList>
            <person name="Ahrendt S.R."/>
            <person name="Quandt C.A."/>
            <person name="Ciobanu D."/>
            <person name="Clum A."/>
            <person name="Salamov A."/>
            <person name="Andreopoulos B."/>
            <person name="Cheng J.F."/>
            <person name="Woyke T."/>
            <person name="Pelin A."/>
            <person name="Henrissat B."/>
            <person name="Reynolds N.K."/>
            <person name="Benny G.L."/>
            <person name="Smith M.E."/>
            <person name="James T.Y."/>
            <person name="Grigoriev I.V."/>
        </authorList>
    </citation>
    <scope>NUCLEOTIDE SEQUENCE [LARGE SCALE GENOMIC DNA]</scope>
</reference>
<protein>
    <submittedName>
        <fullName evidence="2">Uncharacterized protein</fullName>
    </submittedName>
</protein>
<keyword evidence="3" id="KW-1185">Reference proteome</keyword>
<feature type="signal peptide" evidence="1">
    <location>
        <begin position="1"/>
        <end position="22"/>
    </location>
</feature>
<dbReference type="AlphaFoldDB" id="A0A4P9WC16"/>
<accession>A0A4P9WC16</accession>
<evidence type="ECO:0000313" key="2">
    <source>
        <dbReference type="EMBL" id="RKO87876.1"/>
    </source>
</evidence>